<keyword evidence="6 8" id="KW-0808">Transferase</keyword>
<dbReference type="Gene3D" id="3.40.50.2000">
    <property type="entry name" value="Glycogen Phosphorylase B"/>
    <property type="match status" value="2"/>
</dbReference>
<evidence type="ECO:0000256" key="7">
    <source>
        <dbReference type="ARBA" id="ARBA00023056"/>
    </source>
</evidence>
<organism evidence="11">
    <name type="scientific">Geobacter metallireducens</name>
    <dbReference type="NCBI Taxonomy" id="28232"/>
    <lineage>
        <taxon>Bacteria</taxon>
        <taxon>Pseudomonadati</taxon>
        <taxon>Thermodesulfobacteriota</taxon>
        <taxon>Desulfuromonadia</taxon>
        <taxon>Geobacterales</taxon>
        <taxon>Geobacteraceae</taxon>
        <taxon>Geobacter</taxon>
    </lineage>
</organism>
<evidence type="ECO:0000259" key="9">
    <source>
        <dbReference type="Pfam" id="PF00534"/>
    </source>
</evidence>
<dbReference type="InterPro" id="IPR013534">
    <property type="entry name" value="Starch_synth_cat_dom"/>
</dbReference>
<accession>A0A831UB06</accession>
<dbReference type="EC" id="2.4.1.21" evidence="8"/>
<dbReference type="Pfam" id="PF00534">
    <property type="entry name" value="Glycos_transf_1"/>
    <property type="match status" value="1"/>
</dbReference>
<comment type="pathway">
    <text evidence="3 8">Glycan biosynthesis; glycogen biosynthesis.</text>
</comment>
<dbReference type="GO" id="GO:0004373">
    <property type="term" value="F:alpha-1,4-glucan glucosyltransferase (UDP-glucose donor) activity"/>
    <property type="evidence" value="ECO:0007669"/>
    <property type="project" value="InterPro"/>
</dbReference>
<evidence type="ECO:0000256" key="5">
    <source>
        <dbReference type="ARBA" id="ARBA00022676"/>
    </source>
</evidence>
<dbReference type="PANTHER" id="PTHR45825:SF11">
    <property type="entry name" value="ALPHA AMYLASE DOMAIN-CONTAINING PROTEIN"/>
    <property type="match status" value="1"/>
</dbReference>
<proteinExistence type="inferred from homology"/>
<dbReference type="NCBIfam" id="NF001899">
    <property type="entry name" value="PRK00654.1-2"/>
    <property type="match status" value="1"/>
</dbReference>
<keyword evidence="7 8" id="KW-0320">Glycogen biosynthesis</keyword>
<dbReference type="GO" id="GO:0005978">
    <property type="term" value="P:glycogen biosynthetic process"/>
    <property type="evidence" value="ECO:0007669"/>
    <property type="project" value="UniProtKB-UniRule"/>
</dbReference>
<evidence type="ECO:0000256" key="3">
    <source>
        <dbReference type="ARBA" id="ARBA00004964"/>
    </source>
</evidence>
<feature type="domain" description="Glycosyl transferase family 1" evidence="9">
    <location>
        <begin position="298"/>
        <end position="458"/>
    </location>
</feature>
<comment type="caution">
    <text evidence="11">The sequence shown here is derived from an EMBL/GenBank/DDBJ whole genome shotgun (WGS) entry which is preliminary data.</text>
</comment>
<reference evidence="11" key="1">
    <citation type="journal article" date="2020" name="mSystems">
        <title>Genome- and Community-Level Interaction Insights into Carbon Utilization and Element Cycling Functions of Hydrothermarchaeota in Hydrothermal Sediment.</title>
        <authorList>
            <person name="Zhou Z."/>
            <person name="Liu Y."/>
            <person name="Xu W."/>
            <person name="Pan J."/>
            <person name="Luo Z.H."/>
            <person name="Li M."/>
        </authorList>
    </citation>
    <scope>NUCLEOTIDE SEQUENCE [LARGE SCALE GENOMIC DNA]</scope>
    <source>
        <strain evidence="11">SpSt-349</strain>
    </source>
</reference>
<evidence type="ECO:0000256" key="6">
    <source>
        <dbReference type="ARBA" id="ARBA00022679"/>
    </source>
</evidence>
<evidence type="ECO:0000256" key="4">
    <source>
        <dbReference type="ARBA" id="ARBA00010281"/>
    </source>
</evidence>
<dbReference type="Pfam" id="PF08323">
    <property type="entry name" value="Glyco_transf_5"/>
    <property type="match status" value="1"/>
</dbReference>
<protein>
    <recommendedName>
        <fullName evidence="8">Glycogen synthase</fullName>
        <ecNumber evidence="8">2.4.1.21</ecNumber>
    </recommendedName>
    <alternativeName>
        <fullName evidence="8">Starch [bacterial glycogen] synthase</fullName>
    </alternativeName>
</protein>
<evidence type="ECO:0000256" key="1">
    <source>
        <dbReference type="ARBA" id="ARBA00001478"/>
    </source>
</evidence>
<dbReference type="GO" id="GO:0009011">
    <property type="term" value="F:alpha-1,4-glucan glucosyltransferase (ADP-glucose donor) activity"/>
    <property type="evidence" value="ECO:0007669"/>
    <property type="project" value="UniProtKB-UniRule"/>
</dbReference>
<name>A0A831UB06_GEOME</name>
<feature type="domain" description="Starch synthase catalytic" evidence="10">
    <location>
        <begin position="5"/>
        <end position="247"/>
    </location>
</feature>
<dbReference type="InterPro" id="IPR001296">
    <property type="entry name" value="Glyco_trans_1"/>
</dbReference>
<dbReference type="CDD" id="cd03791">
    <property type="entry name" value="GT5_Glycogen_synthase_DULL1-like"/>
    <property type="match status" value="1"/>
</dbReference>
<evidence type="ECO:0000313" key="11">
    <source>
        <dbReference type="EMBL" id="HEN41227.1"/>
    </source>
</evidence>
<feature type="binding site" evidence="8">
    <location>
        <position position="18"/>
    </location>
    <ligand>
        <name>ADP-alpha-D-glucose</name>
        <dbReference type="ChEBI" id="CHEBI:57498"/>
    </ligand>
</feature>
<comment type="catalytic activity">
    <reaction evidence="1 8">
        <text>[(1-&gt;4)-alpha-D-glucosyl](n) + ADP-alpha-D-glucose = [(1-&gt;4)-alpha-D-glucosyl](n+1) + ADP + H(+)</text>
        <dbReference type="Rhea" id="RHEA:18189"/>
        <dbReference type="Rhea" id="RHEA-COMP:9584"/>
        <dbReference type="Rhea" id="RHEA-COMP:9587"/>
        <dbReference type="ChEBI" id="CHEBI:15378"/>
        <dbReference type="ChEBI" id="CHEBI:15444"/>
        <dbReference type="ChEBI" id="CHEBI:57498"/>
        <dbReference type="ChEBI" id="CHEBI:456216"/>
        <dbReference type="EC" id="2.4.1.21"/>
    </reaction>
</comment>
<dbReference type="InterPro" id="IPR011835">
    <property type="entry name" value="GS/SS"/>
</dbReference>
<dbReference type="PANTHER" id="PTHR45825">
    <property type="entry name" value="GRANULE-BOUND STARCH SYNTHASE 1, CHLOROPLASTIC/AMYLOPLASTIC"/>
    <property type="match status" value="1"/>
</dbReference>
<dbReference type="UniPathway" id="UPA00164"/>
<dbReference type="AlphaFoldDB" id="A0A831UB06"/>
<dbReference type="SUPFAM" id="SSF53756">
    <property type="entry name" value="UDP-Glycosyltransferase/glycogen phosphorylase"/>
    <property type="match status" value="1"/>
</dbReference>
<comment type="function">
    <text evidence="2 8">Synthesizes alpha-1,4-glucan chains using ADP-glucose.</text>
</comment>
<dbReference type="HAMAP" id="MF_00484">
    <property type="entry name" value="Glycogen_synth"/>
    <property type="match status" value="1"/>
</dbReference>
<sequence length="502" mass="56582">MNKLKILMAASECVPFAKEGGLADVVGVLPKHLARMGHDVRVVMPRYRRVDRERYGLRQLSGVLVVPMGIIGNQYCAVWEGRIPGSDVPVYFLEHEGYYDRDGLYEVNNEGYLDNDNRFVFLSKGALELPKMIGFEPDIIHAHDWHTAAMPVLVNTTHASDPYVGGKATVLSVHNMQHQGNFYEGLMDVLGIGWEHFTFLGLEKDGEVNLLKGGLYHATVLNTVSEGYAREMQTPEYGWGLDGVVRERAADLYGILNGVDYDDWNPEVDPHIAARYSAADLSGKKICKRDLQRTFGLPERDDVPLFGMVSRLVKQKGVDILAEAIHRILALDLQFVMLGAGEPWAHFYFGDIKSAYPEKFNLYVGYNNPLSHQIEAGADFFLMPSAFEPCGLNQMYSLRYGTLPIVRATGGLDDSVENFDEKTLAGTGFKFWSHDAGALFDTVGWAVHTWYHRKDAMERLIANAMAKRFTWEAAAARYEELYERALRKRLGDMEFERQYGGK</sequence>
<keyword evidence="5 8" id="KW-0328">Glycosyltransferase</keyword>
<comment type="similarity">
    <text evidence="4 8">Belongs to the glycosyltransferase 1 family. Bacterial/plant glycogen synthase subfamily.</text>
</comment>
<evidence type="ECO:0000256" key="2">
    <source>
        <dbReference type="ARBA" id="ARBA00002764"/>
    </source>
</evidence>
<dbReference type="GO" id="GO:0005829">
    <property type="term" value="C:cytosol"/>
    <property type="evidence" value="ECO:0007669"/>
    <property type="project" value="TreeGrafter"/>
</dbReference>
<dbReference type="NCBIfam" id="TIGR02095">
    <property type="entry name" value="glgA"/>
    <property type="match status" value="1"/>
</dbReference>
<evidence type="ECO:0000256" key="8">
    <source>
        <dbReference type="HAMAP-Rule" id="MF_00484"/>
    </source>
</evidence>
<dbReference type="EMBL" id="DSOV01000008">
    <property type="protein sequence ID" value="HEN41227.1"/>
    <property type="molecule type" value="Genomic_DNA"/>
</dbReference>
<evidence type="ECO:0000259" key="10">
    <source>
        <dbReference type="Pfam" id="PF08323"/>
    </source>
</evidence>
<gene>
    <name evidence="8 11" type="primary">glgA</name>
    <name evidence="11" type="ORF">ENQ87_02440</name>
</gene>